<feature type="domain" description="HTH luxR-type" evidence="1">
    <location>
        <begin position="181"/>
        <end position="246"/>
    </location>
</feature>
<dbReference type="PROSITE" id="PS00622">
    <property type="entry name" value="HTH_LUXR_1"/>
    <property type="match status" value="1"/>
</dbReference>
<dbReference type="InterPro" id="IPR051015">
    <property type="entry name" value="EvgA-like"/>
</dbReference>
<dbReference type="Gene3D" id="3.40.50.2300">
    <property type="match status" value="1"/>
</dbReference>
<keyword evidence="3" id="KW-1185">Reference proteome</keyword>
<evidence type="ECO:0000313" key="3">
    <source>
        <dbReference type="Proteomes" id="UP001596056"/>
    </source>
</evidence>
<dbReference type="Proteomes" id="UP001596056">
    <property type="component" value="Unassembled WGS sequence"/>
</dbReference>
<dbReference type="SUPFAM" id="SSF46894">
    <property type="entry name" value="C-terminal effector domain of the bipartite response regulators"/>
    <property type="match status" value="1"/>
</dbReference>
<organism evidence="2 3">
    <name type="scientific">Rubellimicrobium aerolatum</name>
    <dbReference type="NCBI Taxonomy" id="490979"/>
    <lineage>
        <taxon>Bacteria</taxon>
        <taxon>Pseudomonadati</taxon>
        <taxon>Pseudomonadota</taxon>
        <taxon>Alphaproteobacteria</taxon>
        <taxon>Rhodobacterales</taxon>
        <taxon>Roseobacteraceae</taxon>
        <taxon>Rubellimicrobium</taxon>
    </lineage>
</organism>
<gene>
    <name evidence="2" type="ORF">ACFPOC_12780</name>
</gene>
<dbReference type="SMART" id="SM00421">
    <property type="entry name" value="HTH_LUXR"/>
    <property type="match status" value="1"/>
</dbReference>
<sequence>MNAKLFGGLARSDGAKASVVVARPAPPPAAVEEAIAVAVIDPRTLDRECLVRTISSSSAGVVATGYGSVEAWLQSGDVPPAKIILYRIGGSAVGDPGIADGLQRLVREAGSTPVMVVGDSEDVREMIAAFDHGARGYIPSSVGLETIVEATRLSLANGVFLPMTSLHALRSAFVSAPKQPQAEQFGQFTERQLAVCEALRRGKSNKTIAYELNLCESTVKVHIRSIMKKLHASNRTEAAFKLNAVCFGSEG</sequence>
<dbReference type="PROSITE" id="PS50043">
    <property type="entry name" value="HTH_LUXR_2"/>
    <property type="match status" value="1"/>
</dbReference>
<dbReference type="PANTHER" id="PTHR45566:SF1">
    <property type="entry name" value="HTH-TYPE TRANSCRIPTIONAL REGULATOR YHJB-RELATED"/>
    <property type="match status" value="1"/>
</dbReference>
<dbReference type="RefSeq" id="WP_209841776.1">
    <property type="nucleotide sequence ID" value="NZ_JAGGJP010000012.1"/>
</dbReference>
<name>A0ABW0SEB1_9RHOB</name>
<dbReference type="Pfam" id="PF00196">
    <property type="entry name" value="GerE"/>
    <property type="match status" value="1"/>
</dbReference>
<proteinExistence type="predicted"/>
<dbReference type="InterPro" id="IPR016032">
    <property type="entry name" value="Sig_transdc_resp-reg_C-effctor"/>
</dbReference>
<dbReference type="InterPro" id="IPR000792">
    <property type="entry name" value="Tscrpt_reg_LuxR_C"/>
</dbReference>
<dbReference type="CDD" id="cd06170">
    <property type="entry name" value="LuxR_C_like"/>
    <property type="match status" value="1"/>
</dbReference>
<protein>
    <submittedName>
        <fullName evidence="2">LuxR C-terminal-related transcriptional regulator</fullName>
    </submittedName>
</protein>
<evidence type="ECO:0000313" key="2">
    <source>
        <dbReference type="EMBL" id="MFC5567280.1"/>
    </source>
</evidence>
<evidence type="ECO:0000259" key="1">
    <source>
        <dbReference type="PROSITE" id="PS50043"/>
    </source>
</evidence>
<reference evidence="3" key="1">
    <citation type="journal article" date="2019" name="Int. J. Syst. Evol. Microbiol.">
        <title>The Global Catalogue of Microorganisms (GCM) 10K type strain sequencing project: providing services to taxonomists for standard genome sequencing and annotation.</title>
        <authorList>
            <consortium name="The Broad Institute Genomics Platform"/>
            <consortium name="The Broad Institute Genome Sequencing Center for Infectious Disease"/>
            <person name="Wu L."/>
            <person name="Ma J."/>
        </authorList>
    </citation>
    <scope>NUCLEOTIDE SEQUENCE [LARGE SCALE GENOMIC DNA]</scope>
    <source>
        <strain evidence="3">KACC 11588</strain>
    </source>
</reference>
<dbReference type="EMBL" id="JBHSNA010000012">
    <property type="protein sequence ID" value="MFC5567280.1"/>
    <property type="molecule type" value="Genomic_DNA"/>
</dbReference>
<accession>A0ABW0SEB1</accession>
<dbReference type="PANTHER" id="PTHR45566">
    <property type="entry name" value="HTH-TYPE TRANSCRIPTIONAL REGULATOR YHJB-RELATED"/>
    <property type="match status" value="1"/>
</dbReference>
<comment type="caution">
    <text evidence="2">The sequence shown here is derived from an EMBL/GenBank/DDBJ whole genome shotgun (WGS) entry which is preliminary data.</text>
</comment>
<dbReference type="PRINTS" id="PR00038">
    <property type="entry name" value="HTHLUXR"/>
</dbReference>